<accession>A0AAE0BYD7</accession>
<protein>
    <submittedName>
        <fullName evidence="1">Uncharacterized protein</fullName>
    </submittedName>
</protein>
<organism evidence="1 2">
    <name type="scientific">Cymbomonas tetramitiformis</name>
    <dbReference type="NCBI Taxonomy" id="36881"/>
    <lineage>
        <taxon>Eukaryota</taxon>
        <taxon>Viridiplantae</taxon>
        <taxon>Chlorophyta</taxon>
        <taxon>Pyramimonadophyceae</taxon>
        <taxon>Pyramimonadales</taxon>
        <taxon>Pyramimonadaceae</taxon>
        <taxon>Cymbomonas</taxon>
    </lineage>
</organism>
<dbReference type="EMBL" id="LGRX02031831">
    <property type="protein sequence ID" value="KAK3244458.1"/>
    <property type="molecule type" value="Genomic_DNA"/>
</dbReference>
<evidence type="ECO:0000313" key="1">
    <source>
        <dbReference type="EMBL" id="KAK3244458.1"/>
    </source>
</evidence>
<evidence type="ECO:0000313" key="2">
    <source>
        <dbReference type="Proteomes" id="UP001190700"/>
    </source>
</evidence>
<gene>
    <name evidence="1" type="ORF">CYMTET_45928</name>
</gene>
<dbReference type="Proteomes" id="UP001190700">
    <property type="component" value="Unassembled WGS sequence"/>
</dbReference>
<reference evidence="1 2" key="1">
    <citation type="journal article" date="2015" name="Genome Biol. Evol.">
        <title>Comparative Genomics of a Bacterivorous Green Alga Reveals Evolutionary Causalities and Consequences of Phago-Mixotrophic Mode of Nutrition.</title>
        <authorList>
            <person name="Burns J.A."/>
            <person name="Paasch A."/>
            <person name="Narechania A."/>
            <person name="Kim E."/>
        </authorList>
    </citation>
    <scope>NUCLEOTIDE SEQUENCE [LARGE SCALE GENOMIC DNA]</scope>
    <source>
        <strain evidence="1 2">PLY_AMNH</strain>
    </source>
</reference>
<dbReference type="AlphaFoldDB" id="A0AAE0BYD7"/>
<sequence length="99" mass="10623">MRIAGHVAHAITTPHAARTALSCTRREDSAGGGGYPDACLQGVAVTLFGRIQLMLCVRVQQALHLRVRLRSHLFLLPSQTLPTPSPVPLYPVTTPSGFP</sequence>
<keyword evidence="2" id="KW-1185">Reference proteome</keyword>
<proteinExistence type="predicted"/>
<name>A0AAE0BYD7_9CHLO</name>
<comment type="caution">
    <text evidence="1">The sequence shown here is derived from an EMBL/GenBank/DDBJ whole genome shotgun (WGS) entry which is preliminary data.</text>
</comment>